<evidence type="ECO:0000256" key="6">
    <source>
        <dbReference type="ARBA" id="ARBA00021420"/>
    </source>
</evidence>
<dbReference type="FunFam" id="3.60.40.10:FF:000055">
    <property type="entry name" value="Adenylate cyclase AcyA"/>
    <property type="match status" value="1"/>
</dbReference>
<dbReference type="FunFam" id="3.80.10.10:FF:000220">
    <property type="entry name" value="Adenylate cyclase AcyA"/>
    <property type="match status" value="1"/>
</dbReference>
<dbReference type="Gene3D" id="3.30.70.1230">
    <property type="entry name" value="Nucleotide cyclase"/>
    <property type="match status" value="1"/>
</dbReference>
<evidence type="ECO:0000256" key="7">
    <source>
        <dbReference type="ARBA" id="ARBA00022614"/>
    </source>
</evidence>
<keyword evidence="9" id="KW-0677">Repeat</keyword>
<keyword evidence="13" id="KW-0115">cAMP biosynthesis</keyword>
<dbReference type="SUPFAM" id="SSF55073">
    <property type="entry name" value="Nucleotide cyclase"/>
    <property type="match status" value="1"/>
</dbReference>
<dbReference type="GO" id="GO:0006171">
    <property type="term" value="P:cAMP biosynthetic process"/>
    <property type="evidence" value="ECO:0007669"/>
    <property type="project" value="UniProtKB-KW"/>
</dbReference>
<dbReference type="InterPro" id="IPR055071">
    <property type="entry name" value="RA_PHLPP-like"/>
</dbReference>
<proteinExistence type="inferred from homology"/>
<dbReference type="Pfam" id="PF08509">
    <property type="entry name" value="Ad_cyc_g-alpha"/>
    <property type="match status" value="1"/>
</dbReference>
<feature type="compositionally biased region" description="Basic and acidic residues" evidence="17">
    <location>
        <begin position="575"/>
        <end position="584"/>
    </location>
</feature>
<evidence type="ECO:0000256" key="15">
    <source>
        <dbReference type="ARBA" id="ARBA00032597"/>
    </source>
</evidence>
<dbReference type="PROSITE" id="PS51450">
    <property type="entry name" value="LRR"/>
    <property type="match status" value="3"/>
</dbReference>
<dbReference type="SUPFAM" id="SSF81606">
    <property type="entry name" value="PP2C-like"/>
    <property type="match status" value="1"/>
</dbReference>
<evidence type="ECO:0000256" key="13">
    <source>
        <dbReference type="ARBA" id="ARBA00022998"/>
    </source>
</evidence>
<sequence length="2231" mass="246620">MVQNGRAKTRAGDLVAHPEDPSLVSSKLLAYAVIARNNTDHCDELTFARRPQSEVQTTTVRAQVPAVKPSFTARKARSALCATVASASAFASFLLLPPPLPSPAHSQQAVRRLSVERDILPTPPAFLVLGDSPVQSAEPRWADAATRAARSMTLRNSTADGKRHGSTGAESSRSVDTVRGPFASFSTVKGLGKLHTKRQLERQDSEVSPSTLVPKPTPTNARGDIAPWENTPPRDEQMSKQPHMSTPPAKDRNRRHQPPAMLPMPAWATDKTAQVPSVFQGSFFSNDSNDNIGQISPGYNPPGGAMGFPGDGEDRRPSIASLTTVSSAGSKSSAGGGRVHKKLQGFFGDDVTLPGVINDASRQNSEASSIRNGASSALASGGQPGIRNNSFNDAMMRSGPPSPSLSRPRTPNPQPVSEVTPWVVQDPENAPDSFFPSGTSNGKSSKNSTASRLHLPGHRHNRSNDERQSGGFPLRPATSREQSFSGMRKEPTPTSRSAALNLKQTRSISPAPSERSVRSHQTAQRSPTNSQAPKRSLLDRVTRRHKPPERSGPETMQQSSSVTSLPALTQTSTKGRSERADSKAVSKPMTKSKTDLASMGATPRKEHRLPFKSKKTDTFPTEANRPVKDPNESHAVVGEALWHLDTDMSHMEGIVDHKQPLMTPPTGEIYAGWPPEQEPVESTTEEKGAWDAPDSWAVNKVADENLRRLTELDDDGNVPTDDSGPMYFMRIFRADSTFAVISASLNTTAAELISMMAKKTFLQDELDKYQIIMRKQDTSRQLAPGERPLVIQKRLLEMAGYQEQDHLEDLGREDHGYLCRFTFLPSKMSGYSSLERDPGFNKMQRFNHIDLSGRNLITIPITLYQKATEIITLNLSRNLTLDIPKDFIQSCSQLREIKYTSNEAWRVPPSLSLATRLTTLDISNNRLEQLEHADLHKLQGLLSLKLSNNKLANVPPYFQQYRALRSLNLSSNSLTEFPDALRKLTTLVDLDISFNSISNMGDVSTLVNLERLWATNNKLSGPFHKSFSSLVSLREIDARFNAISNIDVVSQLPKLEALMLGHNSISQFEGSFHCLKVLFLNHNPVTNFDLNSPVPSLSVLNLASAKLAQLPDALFMKMSGLTKLTISKNHFVSLSPNFGLLQKLEYLSIAKNELSRIPPEIGRLTELRYLDVRENNLGMLPPEIWYAKRLETLNVSSNVLQDFPKPGSPLPPLPDAPVTLTPNTLVPNSGGSPDFEELGKLEDFQLRRPSQVAGMMSTSSSPGSNSRKGSVVSYHSGKSNALARGSTASSVGTVTPGGPARKDSTLSSRLAATFSSSLRHLFLADNRLEDDVFNELVLLPELRILNLSYNRLYDVPTRTIRKWTHLTELYLSGNDLTSIPSEDLEEGSSLKVLHINNNKFQVLPAELGKVQRLAILDVGSNMLKYNVSNWPYDWNWNWNRQLRYLNLSGNKRLEIKPASQATTERGQRDLTDFSSLINLRILGLMDVTLTIPSVPDQAPDRRVRLAGSVIGTTMPYGMADTLGRNEHLSTLDMVVPRFRGHEDEALIGLFDGQSLSSGGSKIAKFLHEKFKHYFIEELEKTKPEENPIDALRRTYLALNKELATAATQAIDAKEHPSSALVHRGSVVGPELGEDDLTSGSTATVMYLHGMELYMSNVGDAQALLIQSEGGHRQITRKHDPAEASERQRIREAGGFVSRQGKLNDQLDVSRAFGYVQLTPCVIAEPYVSKVDIKESDEMILLASRELWDYLTPDFAVDVARSERADLMRAAQKLRDLAIAFGATGKIMVMMIGVSDLRKREKARFRTHSMSMGPSGSPDDYFTTVRKAKRGRDAVGDSKLARLDQEVDAPTGEVTLVFTDIKNSTILWETYPIAMQSAIKMHNEVMRRHLRIIGGYEVKTEGDAFMVAFPTVTSALLWCFTIQSQLLEVQWPQEILNSVHGEEMRDGDGNPIFRGLSVRMGIHWGRPVCEIDPVTKRMDYFGPMVNRAARIESVADGGQICVSSDFIQEVQRMLESHIESDRSTSTGSEDTLNDDIMSQTIRRELRSLSSQGFEVKDLGQRTLKGLENPEYIYLMYPHSLASRLVVQQQKAEAESRAHIASEKEAKKTRNSQLTIDTDNVWDLWNVSLRLEMLCSTLESPGVKSLRAPETALLERMKHGQGAGEITDRFLVNFVEHQISRIETCISTLAIRNMIRPFAKGMLSQACPMEDILGDLTAQLSELKTLKAATAAD</sequence>
<dbReference type="GO" id="GO:0005524">
    <property type="term" value="F:ATP binding"/>
    <property type="evidence" value="ECO:0007669"/>
    <property type="project" value="UniProtKB-KW"/>
</dbReference>
<keyword evidence="7" id="KW-0433">Leucine-rich repeat</keyword>
<feature type="region of interest" description="Disordered" evidence="17">
    <location>
        <begin position="1252"/>
        <end position="1305"/>
    </location>
</feature>
<keyword evidence="12" id="KW-0460">Magnesium</keyword>
<dbReference type="CDD" id="cd00143">
    <property type="entry name" value="PP2Cc"/>
    <property type="match status" value="1"/>
</dbReference>
<dbReference type="Pfam" id="PF00481">
    <property type="entry name" value="PP2C"/>
    <property type="match status" value="1"/>
</dbReference>
<dbReference type="InterPro" id="IPR036457">
    <property type="entry name" value="PPM-type-like_dom_sf"/>
</dbReference>
<keyword evidence="11" id="KW-0067">ATP-binding</keyword>
<dbReference type="InterPro" id="IPR000159">
    <property type="entry name" value="RA_dom"/>
</dbReference>
<dbReference type="GO" id="GO:0004016">
    <property type="term" value="F:adenylate cyclase activity"/>
    <property type="evidence" value="ECO:0007669"/>
    <property type="project" value="UniProtKB-EC"/>
</dbReference>
<dbReference type="SMART" id="SM00365">
    <property type="entry name" value="LRR_SD22"/>
    <property type="match status" value="8"/>
</dbReference>
<dbReference type="InterPro" id="IPR013716">
    <property type="entry name" value="Adenylate_cyclase_G-a-bd"/>
</dbReference>
<dbReference type="Gene3D" id="3.60.40.10">
    <property type="entry name" value="PPM-type phosphatase domain"/>
    <property type="match status" value="1"/>
</dbReference>
<feature type="compositionally biased region" description="Polar residues" evidence="17">
    <location>
        <begin position="554"/>
        <end position="574"/>
    </location>
</feature>
<dbReference type="SMART" id="SM00364">
    <property type="entry name" value="LRR_BAC"/>
    <property type="match status" value="9"/>
</dbReference>
<keyword evidence="10" id="KW-0547">Nucleotide-binding</keyword>
<comment type="cofactor">
    <cofactor evidence="2">
        <name>Mg(2+)</name>
        <dbReference type="ChEBI" id="CHEBI:18420"/>
    </cofactor>
</comment>
<dbReference type="PRINTS" id="PR00019">
    <property type="entry name" value="LEURICHRPT"/>
</dbReference>
<feature type="domain" description="Guanylate cyclase" evidence="18">
    <location>
        <begin position="1854"/>
        <end position="1991"/>
    </location>
</feature>
<feature type="region of interest" description="Disordered" evidence="17">
    <location>
        <begin position="362"/>
        <end position="606"/>
    </location>
</feature>
<dbReference type="Pfam" id="PF13855">
    <property type="entry name" value="LRR_8"/>
    <property type="match status" value="3"/>
</dbReference>
<evidence type="ECO:0000256" key="16">
    <source>
        <dbReference type="ARBA" id="ARBA00032637"/>
    </source>
</evidence>
<evidence type="ECO:0000256" key="2">
    <source>
        <dbReference type="ARBA" id="ARBA00001946"/>
    </source>
</evidence>
<dbReference type="PANTHER" id="PTHR48051:SF46">
    <property type="entry name" value="LEUCINE RICH REPEAT-CONTAINING DOMAIN PROTEIN"/>
    <property type="match status" value="1"/>
</dbReference>
<dbReference type="GO" id="GO:0000287">
    <property type="term" value="F:magnesium ion binding"/>
    <property type="evidence" value="ECO:0007669"/>
    <property type="project" value="InterPro"/>
</dbReference>
<evidence type="ECO:0000256" key="17">
    <source>
        <dbReference type="SAM" id="MobiDB-lite"/>
    </source>
</evidence>
<dbReference type="InterPro" id="IPR048580">
    <property type="entry name" value="CYAA_C"/>
</dbReference>
<protein>
    <recommendedName>
        <fullName evidence="6">Adenylate cyclase</fullName>
        <ecNumber evidence="5">4.6.1.1</ecNumber>
    </recommendedName>
    <alternativeName>
        <fullName evidence="15">ATP pyrophosphate-lyase</fullName>
    </alternativeName>
    <alternativeName>
        <fullName evidence="16">Adenylyl cyclase</fullName>
    </alternativeName>
</protein>
<dbReference type="InterPro" id="IPR001611">
    <property type="entry name" value="Leu-rich_rpt"/>
</dbReference>
<organism evidence="21 22">
    <name type="scientific">Zymoseptoria tritici ST99CH_1A5</name>
    <dbReference type="NCBI Taxonomy" id="1276529"/>
    <lineage>
        <taxon>Eukaryota</taxon>
        <taxon>Fungi</taxon>
        <taxon>Dikarya</taxon>
        <taxon>Ascomycota</taxon>
        <taxon>Pezizomycotina</taxon>
        <taxon>Dothideomycetes</taxon>
        <taxon>Dothideomycetidae</taxon>
        <taxon>Mycosphaerellales</taxon>
        <taxon>Mycosphaerellaceae</taxon>
        <taxon>Zymoseptoria</taxon>
    </lineage>
</organism>
<feature type="compositionally biased region" description="Low complexity" evidence="17">
    <location>
        <begin position="437"/>
        <end position="449"/>
    </location>
</feature>
<dbReference type="InterPro" id="IPR001932">
    <property type="entry name" value="PPM-type_phosphatase-like_dom"/>
</dbReference>
<feature type="compositionally biased region" description="Polar residues" evidence="17">
    <location>
        <begin position="362"/>
        <end position="378"/>
    </location>
</feature>
<evidence type="ECO:0000259" key="20">
    <source>
        <dbReference type="PROSITE" id="PS51746"/>
    </source>
</evidence>
<dbReference type="SUPFAM" id="SSF52058">
    <property type="entry name" value="L domain-like"/>
    <property type="match status" value="3"/>
</dbReference>
<dbReference type="SMART" id="SM00044">
    <property type="entry name" value="CYCc"/>
    <property type="match status" value="1"/>
</dbReference>
<dbReference type="InterPro" id="IPR003591">
    <property type="entry name" value="Leu-rich_rpt_typical-subtyp"/>
</dbReference>
<dbReference type="FunFam" id="3.80.10.10:FF:000408">
    <property type="entry name" value="Adenylate cyclase"/>
    <property type="match status" value="1"/>
</dbReference>
<dbReference type="CDD" id="cd07302">
    <property type="entry name" value="CHD"/>
    <property type="match status" value="1"/>
</dbReference>
<evidence type="ECO:0000256" key="4">
    <source>
        <dbReference type="ARBA" id="ARBA00005381"/>
    </source>
</evidence>
<dbReference type="SMART" id="SM00332">
    <property type="entry name" value="PP2Cc"/>
    <property type="match status" value="1"/>
</dbReference>
<evidence type="ECO:0000256" key="10">
    <source>
        <dbReference type="ARBA" id="ARBA00022741"/>
    </source>
</evidence>
<dbReference type="PROSITE" id="PS50125">
    <property type="entry name" value="GUANYLATE_CYCLASE_2"/>
    <property type="match status" value="1"/>
</dbReference>
<evidence type="ECO:0000256" key="8">
    <source>
        <dbReference type="ARBA" id="ARBA00022723"/>
    </source>
</evidence>
<keyword evidence="14" id="KW-0456">Lyase</keyword>
<comment type="similarity">
    <text evidence="4">Belongs to the adenylyl cyclase class-3 family.</text>
</comment>
<keyword evidence="8" id="KW-0479">Metal-binding</keyword>
<feature type="compositionally biased region" description="Low complexity" evidence="17">
    <location>
        <begin position="1257"/>
        <end position="1270"/>
    </location>
</feature>
<evidence type="ECO:0000259" key="19">
    <source>
        <dbReference type="PROSITE" id="PS50200"/>
    </source>
</evidence>
<dbReference type="EC" id="4.6.1.1" evidence="5"/>
<dbReference type="CDD" id="cd17214">
    <property type="entry name" value="RA_CYR1_like"/>
    <property type="match status" value="1"/>
</dbReference>
<dbReference type="InterPro" id="IPR050216">
    <property type="entry name" value="LRR_domain-containing"/>
</dbReference>
<dbReference type="InterPro" id="IPR029787">
    <property type="entry name" value="Nucleotide_cyclase"/>
</dbReference>
<dbReference type="FunFam" id="3.80.10.10:FF:000305">
    <property type="entry name" value="Adenylate cyclase AcyA"/>
    <property type="match status" value="1"/>
</dbReference>
<comment type="function">
    <text evidence="3">Plays essential roles in regulation of cellular metabolism by catalyzing the synthesis of a second messenger, cAMP.</text>
</comment>
<dbReference type="Gene3D" id="3.80.10.10">
    <property type="entry name" value="Ribonuclease Inhibitor"/>
    <property type="match status" value="4"/>
</dbReference>
<evidence type="ECO:0000313" key="22">
    <source>
        <dbReference type="Proteomes" id="UP000215453"/>
    </source>
</evidence>
<evidence type="ECO:0000256" key="1">
    <source>
        <dbReference type="ARBA" id="ARBA00001593"/>
    </source>
</evidence>
<dbReference type="PROSITE" id="PS50200">
    <property type="entry name" value="RA"/>
    <property type="match status" value="1"/>
</dbReference>
<dbReference type="PROSITE" id="PS51746">
    <property type="entry name" value="PPM_2"/>
    <property type="match status" value="1"/>
</dbReference>
<dbReference type="GO" id="GO:0035556">
    <property type="term" value="P:intracellular signal transduction"/>
    <property type="evidence" value="ECO:0007669"/>
    <property type="project" value="InterPro"/>
</dbReference>
<evidence type="ECO:0000256" key="12">
    <source>
        <dbReference type="ARBA" id="ARBA00022842"/>
    </source>
</evidence>
<dbReference type="SMART" id="SM00314">
    <property type="entry name" value="RA"/>
    <property type="match status" value="1"/>
</dbReference>
<dbReference type="InterPro" id="IPR032675">
    <property type="entry name" value="LRR_dom_sf"/>
</dbReference>
<name>A0A1Y6LMR2_ZYMTR</name>
<dbReference type="PANTHER" id="PTHR48051">
    <property type="match status" value="1"/>
</dbReference>
<feature type="region of interest" description="Disordered" evidence="17">
    <location>
        <begin position="192"/>
        <end position="258"/>
    </location>
</feature>
<comment type="catalytic activity">
    <reaction evidence="1">
        <text>ATP = 3',5'-cyclic AMP + diphosphate</text>
        <dbReference type="Rhea" id="RHEA:15389"/>
        <dbReference type="ChEBI" id="CHEBI:30616"/>
        <dbReference type="ChEBI" id="CHEBI:33019"/>
        <dbReference type="ChEBI" id="CHEBI:58165"/>
        <dbReference type="EC" id="4.6.1.1"/>
    </reaction>
</comment>
<dbReference type="Pfam" id="PF21187">
    <property type="entry name" value="CYAA_C"/>
    <property type="match status" value="1"/>
</dbReference>
<dbReference type="InterPro" id="IPR001054">
    <property type="entry name" value="A/G_cyclase"/>
</dbReference>
<evidence type="ECO:0000256" key="9">
    <source>
        <dbReference type="ARBA" id="ARBA00022737"/>
    </source>
</evidence>
<evidence type="ECO:0000256" key="14">
    <source>
        <dbReference type="ARBA" id="ARBA00023239"/>
    </source>
</evidence>
<feature type="compositionally biased region" description="Polar residues" evidence="17">
    <location>
        <begin position="492"/>
        <end position="510"/>
    </location>
</feature>
<dbReference type="Proteomes" id="UP000215453">
    <property type="component" value="Chromosome 6"/>
</dbReference>
<feature type="domain" description="Ras-associating" evidence="19">
    <location>
        <begin position="725"/>
        <end position="816"/>
    </location>
</feature>
<accession>A0A1Y6LMR2</accession>
<feature type="domain" description="PPM-type phosphatase" evidence="20">
    <location>
        <begin position="1515"/>
        <end position="1793"/>
    </location>
</feature>
<dbReference type="Pfam" id="PF00211">
    <property type="entry name" value="Guanylate_cyc"/>
    <property type="match status" value="1"/>
</dbReference>
<evidence type="ECO:0000256" key="11">
    <source>
        <dbReference type="ARBA" id="ARBA00022840"/>
    </source>
</evidence>
<dbReference type="GO" id="GO:0005737">
    <property type="term" value="C:cytoplasm"/>
    <property type="evidence" value="ECO:0007669"/>
    <property type="project" value="TreeGrafter"/>
</dbReference>
<evidence type="ECO:0000256" key="5">
    <source>
        <dbReference type="ARBA" id="ARBA00012201"/>
    </source>
</evidence>
<evidence type="ECO:0000313" key="21">
    <source>
        <dbReference type="EMBL" id="SMY25696.1"/>
    </source>
</evidence>
<feature type="region of interest" description="Disordered" evidence="17">
    <location>
        <begin position="146"/>
        <end position="178"/>
    </location>
</feature>
<feature type="compositionally biased region" description="Polar residues" evidence="17">
    <location>
        <begin position="519"/>
        <end position="533"/>
    </location>
</feature>
<dbReference type="SMART" id="SM00369">
    <property type="entry name" value="LRR_TYP"/>
    <property type="match status" value="11"/>
</dbReference>
<reference evidence="21 22" key="1">
    <citation type="submission" date="2016-10" db="EMBL/GenBank/DDBJ databases">
        <authorList>
            <person name="Varghese N."/>
        </authorList>
    </citation>
    <scope>NUCLEOTIDE SEQUENCE [LARGE SCALE GENOMIC DNA]</scope>
</reference>
<evidence type="ECO:0000256" key="3">
    <source>
        <dbReference type="ARBA" id="ARBA00003896"/>
    </source>
</evidence>
<dbReference type="Pfam" id="PF23010">
    <property type="entry name" value="RA_3"/>
    <property type="match status" value="1"/>
</dbReference>
<evidence type="ECO:0000259" key="18">
    <source>
        <dbReference type="PROSITE" id="PS50125"/>
    </source>
</evidence>
<gene>
    <name evidence="21" type="ORF">ZT1A5_G7138</name>
</gene>
<dbReference type="EMBL" id="LT882681">
    <property type="protein sequence ID" value="SMY25696.1"/>
    <property type="molecule type" value="Genomic_DNA"/>
</dbReference>
<feature type="region of interest" description="Disordered" evidence="17">
    <location>
        <begin position="298"/>
        <end position="338"/>
    </location>
</feature>